<name>E6PX19_9ZZZZ</name>
<dbReference type="GO" id="GO:0005886">
    <property type="term" value="C:plasma membrane"/>
    <property type="evidence" value="ECO:0007669"/>
    <property type="project" value="TreeGrafter"/>
</dbReference>
<feature type="transmembrane region" description="Helical" evidence="1">
    <location>
        <begin position="946"/>
        <end position="964"/>
    </location>
</feature>
<feature type="transmembrane region" description="Helical" evidence="1">
    <location>
        <begin position="12"/>
        <end position="32"/>
    </location>
</feature>
<dbReference type="Gene3D" id="3.30.70.1430">
    <property type="entry name" value="Multidrug efflux transporter AcrB pore domain"/>
    <property type="match status" value="2"/>
</dbReference>
<keyword evidence="1" id="KW-0812">Transmembrane</keyword>
<feature type="transmembrane region" description="Helical" evidence="1">
    <location>
        <begin position="916"/>
        <end position="939"/>
    </location>
</feature>
<dbReference type="SUPFAM" id="SSF82866">
    <property type="entry name" value="Multidrug efflux transporter AcrB transmembrane domain"/>
    <property type="match status" value="2"/>
</dbReference>
<dbReference type="Gene3D" id="1.20.1640.10">
    <property type="entry name" value="Multidrug efflux transporter AcrB transmembrane domain"/>
    <property type="match status" value="3"/>
</dbReference>
<evidence type="ECO:0000313" key="2">
    <source>
        <dbReference type="EMBL" id="CBH99478.1"/>
    </source>
</evidence>
<dbReference type="PANTHER" id="PTHR32063">
    <property type="match status" value="1"/>
</dbReference>
<protein>
    <submittedName>
        <fullName evidence="2">Acriflavin resistance protein</fullName>
    </submittedName>
</protein>
<evidence type="ECO:0000256" key="1">
    <source>
        <dbReference type="SAM" id="Phobius"/>
    </source>
</evidence>
<dbReference type="PRINTS" id="PR00702">
    <property type="entry name" value="ACRIFLAVINRP"/>
</dbReference>
<keyword evidence="1" id="KW-1133">Transmembrane helix</keyword>
<proteinExistence type="predicted"/>
<dbReference type="InterPro" id="IPR027463">
    <property type="entry name" value="AcrB_DN_DC_subdom"/>
</dbReference>
<comment type="caution">
    <text evidence="2">The sequence shown here is derived from an EMBL/GenBank/DDBJ whole genome shotgun (WGS) entry which is preliminary data.</text>
</comment>
<accession>E6PX19</accession>
<feature type="transmembrane region" description="Helical" evidence="1">
    <location>
        <begin position="386"/>
        <end position="407"/>
    </location>
</feature>
<feature type="transmembrane region" description="Helical" evidence="1">
    <location>
        <begin position="334"/>
        <end position="353"/>
    </location>
</feature>
<feature type="transmembrane region" description="Helical" evidence="1">
    <location>
        <begin position="428"/>
        <end position="452"/>
    </location>
</feature>
<dbReference type="Gene3D" id="3.30.70.1440">
    <property type="entry name" value="Multidrug efflux transporter AcrB pore domain"/>
    <property type="match status" value="2"/>
</dbReference>
<dbReference type="SUPFAM" id="SSF82714">
    <property type="entry name" value="Multidrug efflux transporter AcrB TolC docking domain, DN and DC subdomains"/>
    <property type="match status" value="1"/>
</dbReference>
<feature type="transmembrane region" description="Helical" evidence="1">
    <location>
        <begin position="360"/>
        <end position="380"/>
    </location>
</feature>
<feature type="transmembrane region" description="Helical" evidence="1">
    <location>
        <begin position="970"/>
        <end position="996"/>
    </location>
</feature>
<feature type="transmembrane region" description="Helical" evidence="1">
    <location>
        <begin position="458"/>
        <end position="477"/>
    </location>
</feature>
<keyword evidence="1" id="KW-0472">Membrane</keyword>
<feature type="transmembrane region" description="Helical" evidence="1">
    <location>
        <begin position="529"/>
        <end position="558"/>
    </location>
</feature>
<gene>
    <name evidence="2" type="ORF">CARN3_0403</name>
</gene>
<sequence length="1102" mass="118814">MWIVRLALRRPYTFAVFALLLLILGAVSIFTMPTDIFPNINVPVVSVVWQFTGLSAEEMANRIVYNNERGITTTVNDIDHMESQSLDGVAVIKIFFHPHVNIGSAVAEVTAICQTQLRALPPGTVPPFIIQYNASTVPVLQLGLSGQGLTEQQLFDLGTNTIRTQLATVEGASIPYPYGGKQRQVQVDLDTHAMQAKGVSPADVVNAVSAQNIIAPAGTIKIHKFEYAVESNSAPLTIQELNDLPIKTVNGAVIYIHDVAHVRDGFPPQTNIVRVDGQRAALLPIMKTGSSSTLNIIADIMAKLPIIKTELPPQLRITPLSDQSIFVRSAIDDVVREALIAACLTAIMILVFLGSWRSTVIIAVSIPLSILTSLIVLSMLGETINIMTLGGLALAVGILVDDATVEIENINRNLESGKEIEQAILDGAAQIAVPAFVSTLSICIVFVPMFFLSGVSRYLFVPLAEAVVFAMLASYLLSRTVVPTMAKFLLKEHDDAAIELRKKSHNPFVVFQRAFEAGFERLRGGYLRVLTFCVDHAGGFLVSFLLLCLGSLSLIPWLGQDFFPSSDAGSFKIHVRAHTSTRIEDTAALCDHVDNAIRQIVPADEIGSIIDNIGLPYSSYALTYSTSAPVGTADADILVQLNPKHHPASHYVDELRERLRVEFPGVTFYALPTDIVTQILNFGLASPIDIQIIGQNLHANRAFAEKLLNEVKYVPGTADSRIQQPFNAPKLTVNVDRTRSSLVGLKQRDVIASVLVALSGSFQTTPNFYLDPRNGVSYNIAVQAPQYDLENIPDLESIPITVSTGIPPTTVTTGLAPAGAPGVTGLSTGDTATAAPGSTPATQVLGNLATIVPGTELGIESHYDVQPVLDIYTNVEGTDLGSVTRRIEDIVARNRKDAPRGTQVILRGQSETMQHAYVGLLSGLAFSILLVYLLIVINFQSWLDPFLIISALPAAIAGIVWFLFLTHTHLSVPALTGTIMCMGVATANSILVVSFAREQLEALVGDARRAALNAGFVRFRPVLMTALAMIIGMVPMALGLGDGGEQNAPLGRAVIGGLLVATVATLLFVPTFFATLHGRLERRKRAHKTDNAIVYEQFPESL</sequence>
<feature type="transmembrane region" description="Helical" evidence="1">
    <location>
        <begin position="1017"/>
        <end position="1041"/>
    </location>
</feature>
<dbReference type="PANTHER" id="PTHR32063:SF8">
    <property type="entry name" value="CATION EFFLUX PROTEIN"/>
    <property type="match status" value="1"/>
</dbReference>
<dbReference type="AlphaFoldDB" id="E6PX19"/>
<dbReference type="InterPro" id="IPR001036">
    <property type="entry name" value="Acrflvin-R"/>
</dbReference>
<dbReference type="Gene3D" id="3.30.70.1320">
    <property type="entry name" value="Multidrug efflux transporter AcrB pore domain like"/>
    <property type="match status" value="1"/>
</dbReference>
<dbReference type="GO" id="GO:0042910">
    <property type="term" value="F:xenobiotic transmembrane transporter activity"/>
    <property type="evidence" value="ECO:0007669"/>
    <property type="project" value="TreeGrafter"/>
</dbReference>
<dbReference type="SUPFAM" id="SSF82693">
    <property type="entry name" value="Multidrug efflux transporter AcrB pore domain, PN1, PN2, PC1 and PC2 subdomains"/>
    <property type="match status" value="2"/>
</dbReference>
<dbReference type="EMBL" id="CABN01000018">
    <property type="protein sequence ID" value="CBH99478.1"/>
    <property type="molecule type" value="Genomic_DNA"/>
</dbReference>
<feature type="transmembrane region" description="Helical" evidence="1">
    <location>
        <begin position="1053"/>
        <end position="1076"/>
    </location>
</feature>
<organism evidence="2">
    <name type="scientific">mine drainage metagenome</name>
    <dbReference type="NCBI Taxonomy" id="410659"/>
    <lineage>
        <taxon>unclassified sequences</taxon>
        <taxon>metagenomes</taxon>
        <taxon>ecological metagenomes</taxon>
    </lineage>
</organism>
<reference evidence="2" key="1">
    <citation type="submission" date="2009-10" db="EMBL/GenBank/DDBJ databases">
        <title>Diversity of trophic interactions inside an arsenic-rich microbial ecosystem.</title>
        <authorList>
            <person name="Bertin P.N."/>
            <person name="Heinrich-Salmeron A."/>
            <person name="Pelletier E."/>
            <person name="Goulhen-Chollet F."/>
            <person name="Arsene-Ploetze F."/>
            <person name="Gallien S."/>
            <person name="Calteau A."/>
            <person name="Vallenet D."/>
            <person name="Casiot C."/>
            <person name="Chane-Woon-Ming B."/>
            <person name="Giloteaux L."/>
            <person name="Barakat M."/>
            <person name="Bonnefoy V."/>
            <person name="Bruneel O."/>
            <person name="Chandler M."/>
            <person name="Cleiss J."/>
            <person name="Duran R."/>
            <person name="Elbaz-Poulichet F."/>
            <person name="Fonknechten N."/>
            <person name="Lauga B."/>
            <person name="Mornico D."/>
            <person name="Ortet P."/>
            <person name="Schaeffer C."/>
            <person name="Siguier P."/>
            <person name="Alexander Thil Smith A."/>
            <person name="Van Dorsselaer A."/>
            <person name="Weissenbach J."/>
            <person name="Medigue C."/>
            <person name="Le Paslier D."/>
        </authorList>
    </citation>
    <scope>NUCLEOTIDE SEQUENCE</scope>
</reference>
<dbReference type="Pfam" id="PF00873">
    <property type="entry name" value="ACR_tran"/>
    <property type="match status" value="1"/>
</dbReference>
<dbReference type="Gene3D" id="3.30.2090.10">
    <property type="entry name" value="Multidrug efflux transporter AcrB TolC docking domain, DN and DC subdomains"/>
    <property type="match status" value="3"/>
</dbReference>